<gene>
    <name evidence="1" type="primary">WBGene00117926</name>
</gene>
<dbReference type="InterPro" id="IPR019428">
    <property type="entry name" value="7TM_GPCR_serpentine_rcpt_Str"/>
</dbReference>
<accession>A0A2A6CQ45</accession>
<dbReference type="EnsemblMetazoa" id="PPA28372.1">
    <property type="protein sequence ID" value="PPA28372.1"/>
    <property type="gene ID" value="WBGene00117926"/>
</dbReference>
<evidence type="ECO:0000313" key="2">
    <source>
        <dbReference type="Proteomes" id="UP000005239"/>
    </source>
</evidence>
<dbReference type="AlphaFoldDB" id="A0A2A6CQ45"/>
<dbReference type="PANTHER" id="PTHR22943">
    <property type="entry name" value="7-TRANSMEMBRANE DOMAIN RECEPTOR C.ELEGANS"/>
    <property type="match status" value="1"/>
</dbReference>
<accession>A0A8R1UGZ3</accession>
<keyword evidence="2" id="KW-1185">Reference proteome</keyword>
<sequence>GLGSYKYLMLAFTINDIYFPFIHALTLPIICSFDDAFFMFSNGILTSKVHFFSKFQYLLFFLFSICLFAAAHSQAMPIIANLFVYRLVAVKWFSNCWFRYGSDTELHAYVQSFIDLEFPGQGDGLIGALYYNEKGLRPSAIVATMALNTIMTFWISLIIFCSVMTVRVFRKERTSWSYKTEHLQKQLFRTLLVQHSLDDCSTPLCLLPCAGQINLPIFARVRFFPNPVSAALTFFPVVDAIITLFGVTCSENVLKILHNFRHMSSEQGPVFEMFAILEIANIVLSFIINAFLMWAVLRKSKDLGAYKYLLLAFTVNDIYFPLVHALTFPVHYLLLSRCFLHVFTWDFEIKVWCLPFRRFSLASNANYCQPLNLSTRCTKMANSSHFYTAFNTFLLVSASVVAQQILWFSSMWFGYNSDDELWEYVQPVLDAEFPGEGSGHVGALYYNDKGLRLSAVLATMSLNTIMTFWISVILTCSVLILRYFRKAGNTLSCKTSRLQKQLFRTLVLQMVVPILCVYLPCAGIINAPIFCHISVPPNLVSTALTFFPVTDAIITIELSAFVLLQVPKQQ</sequence>
<dbReference type="Proteomes" id="UP000005239">
    <property type="component" value="Unassembled WGS sequence"/>
</dbReference>
<organism evidence="1 2">
    <name type="scientific">Pristionchus pacificus</name>
    <name type="common">Parasitic nematode worm</name>
    <dbReference type="NCBI Taxonomy" id="54126"/>
    <lineage>
        <taxon>Eukaryota</taxon>
        <taxon>Metazoa</taxon>
        <taxon>Ecdysozoa</taxon>
        <taxon>Nematoda</taxon>
        <taxon>Chromadorea</taxon>
        <taxon>Rhabditida</taxon>
        <taxon>Rhabditina</taxon>
        <taxon>Diplogasteromorpha</taxon>
        <taxon>Diplogasteroidea</taxon>
        <taxon>Neodiplogasteridae</taxon>
        <taxon>Pristionchus</taxon>
    </lineage>
</organism>
<dbReference type="Pfam" id="PF10326">
    <property type="entry name" value="7TM_GPCR_Str"/>
    <property type="match status" value="2"/>
</dbReference>
<dbReference type="OrthoDB" id="5841089at2759"/>
<reference evidence="1" key="2">
    <citation type="submission" date="2022-06" db="UniProtKB">
        <authorList>
            <consortium name="EnsemblMetazoa"/>
        </authorList>
    </citation>
    <scope>IDENTIFICATION</scope>
    <source>
        <strain evidence="1">PS312</strain>
    </source>
</reference>
<dbReference type="PANTHER" id="PTHR22943:SF248">
    <property type="entry name" value="SEVEN TM RECEPTOR"/>
    <property type="match status" value="1"/>
</dbReference>
<protein>
    <submittedName>
        <fullName evidence="1">G protein-coupled receptor</fullName>
    </submittedName>
</protein>
<proteinExistence type="predicted"/>
<evidence type="ECO:0000313" key="1">
    <source>
        <dbReference type="EnsemblMetazoa" id="PPA28372.1"/>
    </source>
</evidence>
<name>A0A2A6CQ45_PRIPA</name>
<reference evidence="2" key="1">
    <citation type="journal article" date="2008" name="Nat. Genet.">
        <title>The Pristionchus pacificus genome provides a unique perspective on nematode lifestyle and parasitism.</title>
        <authorList>
            <person name="Dieterich C."/>
            <person name="Clifton S.W."/>
            <person name="Schuster L.N."/>
            <person name="Chinwalla A."/>
            <person name="Delehaunty K."/>
            <person name="Dinkelacker I."/>
            <person name="Fulton L."/>
            <person name="Fulton R."/>
            <person name="Godfrey J."/>
            <person name="Minx P."/>
            <person name="Mitreva M."/>
            <person name="Roeseler W."/>
            <person name="Tian H."/>
            <person name="Witte H."/>
            <person name="Yang S.P."/>
            <person name="Wilson R.K."/>
            <person name="Sommer R.J."/>
        </authorList>
    </citation>
    <scope>NUCLEOTIDE SEQUENCE [LARGE SCALE GENOMIC DNA]</scope>
    <source>
        <strain evidence="2">PS312</strain>
    </source>
</reference>